<feature type="transmembrane region" description="Helical" evidence="12">
    <location>
        <begin position="1787"/>
        <end position="1807"/>
    </location>
</feature>
<comment type="function">
    <text evidence="12">Mediates the voltage-dependent sodium ion permeability of excitable membranes. Assuming opened or closed conformations in response to the voltage difference across the membrane, the protein forms a sodium-selective channel through which Na(+) ions may pass in accordance with their electrochemical gradient.</text>
</comment>
<feature type="transmembrane region" description="Helical" evidence="12">
    <location>
        <begin position="1503"/>
        <end position="1523"/>
    </location>
</feature>
<feature type="transmembrane region" description="Helical" evidence="12">
    <location>
        <begin position="1846"/>
        <end position="1865"/>
    </location>
</feature>
<evidence type="ECO:0000256" key="9">
    <source>
        <dbReference type="ARBA" id="ARBA00023136"/>
    </source>
</evidence>
<feature type="region of interest" description="Disordered" evidence="13">
    <location>
        <begin position="1276"/>
        <end position="1306"/>
    </location>
</feature>
<feature type="transmembrane region" description="Helical" evidence="12">
    <location>
        <begin position="1469"/>
        <end position="1491"/>
    </location>
</feature>
<feature type="transmembrane region" description="Helical" evidence="12">
    <location>
        <begin position="775"/>
        <end position="808"/>
    </location>
</feature>
<feature type="transmembrane region" description="Helical" evidence="12">
    <location>
        <begin position="1529"/>
        <end position="1551"/>
    </location>
</feature>
<organism evidence="16 17">
    <name type="scientific">Polyplax serrata</name>
    <name type="common">Common mouse louse</name>
    <dbReference type="NCBI Taxonomy" id="468196"/>
    <lineage>
        <taxon>Eukaryota</taxon>
        <taxon>Metazoa</taxon>
        <taxon>Ecdysozoa</taxon>
        <taxon>Arthropoda</taxon>
        <taxon>Hexapoda</taxon>
        <taxon>Insecta</taxon>
        <taxon>Pterygota</taxon>
        <taxon>Neoptera</taxon>
        <taxon>Paraneoptera</taxon>
        <taxon>Psocodea</taxon>
        <taxon>Troctomorpha</taxon>
        <taxon>Phthiraptera</taxon>
        <taxon>Anoplura</taxon>
        <taxon>Polyplacidae</taxon>
        <taxon>Polyplax</taxon>
    </lineage>
</organism>
<feature type="transmembrane region" description="Helical" evidence="12">
    <location>
        <begin position="265"/>
        <end position="285"/>
    </location>
</feature>
<feature type="transmembrane region" description="Helical" evidence="12">
    <location>
        <begin position="867"/>
        <end position="890"/>
    </location>
</feature>
<feature type="transmembrane region" description="Helical" evidence="12">
    <location>
        <begin position="1903"/>
        <end position="1931"/>
    </location>
</feature>
<keyword evidence="5" id="KW-0677">Repeat</keyword>
<keyword evidence="8 12" id="KW-0406">Ion transport</keyword>
<dbReference type="InterPro" id="IPR027359">
    <property type="entry name" value="Volt_channel_dom_sf"/>
</dbReference>
<evidence type="ECO:0000256" key="5">
    <source>
        <dbReference type="ARBA" id="ARBA00022737"/>
    </source>
</evidence>
<keyword evidence="7 12" id="KW-1133">Transmembrane helix</keyword>
<keyword evidence="4 12" id="KW-0812">Transmembrane</keyword>
<feature type="region of interest" description="Disordered" evidence="13">
    <location>
        <begin position="2263"/>
        <end position="2359"/>
    </location>
</feature>
<dbReference type="InterPro" id="IPR044564">
    <property type="entry name" value="Na_chnl_inactivation_gate"/>
</dbReference>
<evidence type="ECO:0000256" key="6">
    <source>
        <dbReference type="ARBA" id="ARBA00022882"/>
    </source>
</evidence>
<evidence type="ECO:0000256" key="10">
    <source>
        <dbReference type="ARBA" id="ARBA00023157"/>
    </source>
</evidence>
<comment type="caution">
    <text evidence="16">The sequence shown here is derived from an EMBL/GenBank/DDBJ whole genome shotgun (WGS) entry which is preliminary data.</text>
</comment>
<reference evidence="16 17" key="1">
    <citation type="submission" date="2023-09" db="EMBL/GenBank/DDBJ databases">
        <title>Genomes of two closely related lineages of the louse Polyplax serrata with different host specificities.</title>
        <authorList>
            <person name="Martinu J."/>
            <person name="Tarabai H."/>
            <person name="Stefka J."/>
            <person name="Hypsa V."/>
        </authorList>
    </citation>
    <scope>NUCLEOTIDE SEQUENCE [LARGE SCALE GENOMIC DNA]</scope>
    <source>
        <strain evidence="16">98ZLc_SE</strain>
    </source>
</reference>
<evidence type="ECO:0000259" key="15">
    <source>
        <dbReference type="Pfam" id="PF16905"/>
    </source>
</evidence>
<keyword evidence="12" id="KW-0894">Sodium channel</keyword>
<dbReference type="InterPro" id="IPR001696">
    <property type="entry name" value="Na_channel_asu"/>
</dbReference>
<proteinExistence type="inferred from homology"/>
<dbReference type="Pfam" id="PF16905">
    <property type="entry name" value="GPHH"/>
    <property type="match status" value="1"/>
</dbReference>
<dbReference type="PANTHER" id="PTHR10037">
    <property type="entry name" value="VOLTAGE-GATED CATION CHANNEL CALCIUM AND SODIUM"/>
    <property type="match status" value="1"/>
</dbReference>
<feature type="compositionally biased region" description="Polar residues" evidence="13">
    <location>
        <begin position="2288"/>
        <end position="2297"/>
    </location>
</feature>
<dbReference type="CDD" id="cd13433">
    <property type="entry name" value="Na_channel_gate"/>
    <property type="match status" value="1"/>
</dbReference>
<evidence type="ECO:0000256" key="4">
    <source>
        <dbReference type="ARBA" id="ARBA00022692"/>
    </source>
</evidence>
<feature type="region of interest" description="Disordered" evidence="13">
    <location>
        <begin position="1218"/>
        <end position="1249"/>
    </location>
</feature>
<dbReference type="Gene3D" id="1.10.287.70">
    <property type="match status" value="4"/>
</dbReference>
<sequence length="2460" mass="279550">MFQANLGRGLALGGKRQSPSAPGRPGESLGARPQVKQKVKPFTKESLERLENKTVQLVRDYGFQPRRKLSVEDGSVLPNKFEPFPSKLYGRPLEEIDNFIYDETFCVVSKRFRKNYIHRFAATRSFFIFSPWNPVRQTCIFLSTNQYFDYLVMATILLNCVFLAMTEPVEEAEFVFLAIYTAETIIKSIAKGFILNKYTYLRNPWNWLDFVVITSGYATIGMEVGNLAGLRTFRVLRALKTVSIMPGLKTIINALLHSFRQLAEVMTLTIFCLMVFALFALQVYMGELRNKCIKLEGDNITGSAWLKSVWNEDNWLRNEDYSPVICGNATGARHCPIGYVCLRVGENPNYGFTNFDNFLWSMLTTFQLITLDYWENVYNMVISACGPVSVVFFTVVVFFGSFYLINLMLAVVALSYEEEAEITQEERRKDLVDHRDDSTFSFDPSKLDVKQLDKKQKKRIDSKKGVLLSSYARKKTKRRKGRTKEGATDFNGDKMERRSTAGVGSRPTFLTIAKPSTPVQEQPSRPEDRQSLAVVSGSGLPKQEHFKAINVRESSLDDSGVVDDHDECDLDDSSALQSRKTESVTIAVRTKEKEIRILKCNGVNPGQDPRKILREHLYSLPPDYLSHIVVLDDLIDRNCKTCITCCVDYDGWLRFQNCLYRLVRDPLFELLITVCIVLNTMFLAMEHHGMSESVRQALDIGNKIFTSIFTFECFLKLLALSKEFFACGWNIFDLIIVSASLLDLSIEILDGLTVLRGLRLLRVLKLAQSWTTMKVLLSIIISTIGALGNLTFVLVIVIYIFAVIGMQLFSRDYTLEKFSPDPVPRWNFNDFFHSFMMIFRILCGEWIEPLWDCMRAETLEGGTKTCFFIFLPALVMGNFMVLNLFLALLLNSFNSEELKNKKEEVGEESKLTRSFERIRSIVKKNKVKKQKGTLKLEGTVQRMIQKQMVALEETDLGWEKLERLGISYARGTSDTQGSPASSKTLDPANSDTLYKIENEVFTLKHLSAPVSPDLSDQLQEILNERIRSLHSSRDDILVSDVSFLDKEPCTDGNSPELSRSARDLVSATSLGLSSKHPTPPKEQFNFELVSQSCTNQLTFISPINSNSCSSQDIHLRSLNENVLNSTCFSSEHALNKSIFNTRKIDEGLTADEWSDDRGHLSRNEGFSSASNSERTISSIAGIGGFSINGNTTKSEPGPIYSPPSRSSASVLAFDKMDSTSISRPTGSNIGLSPSKNDAPGPNLLSHEQCESSAKGNLTLSRELLCETSVNVTANKRKDTEKDETADQDVTDRNDDEERCKEKKHMSVVEEEKRSSLSRGEKFKFIRDKRLSYFLAIEQGDRGPEGCSPVTCNERKENKNTGWEKEGTITKKKDRSIFAAEGSRRPWHTLVSYVDELTVGRRKNSQGRFIDDDGKFPGFGRGRKSNDPQDCFPRHCYQRSVCCSHFMKTNLGRKWANCRRSVLSVVDTPAFEWIILVLIFSSSITLCFEDIYLDNNKVLKNILYWTNFGFCALFSIEMLLKWIALGFWRYFTSFWTILDFIIVFVSIFSLLIEENENLKVLRSLRTLRALRPLRAISRWQGMRIVVNALMYAIPSIFNVLLVCLVFWLIFSIMGVQFFGGKFFKCIDEDGELLPISVVNDKFECLYKNYTWINSKITFDHVGQAYLALFQVATFEGWMEVMADAVDARGEDLQPQREANLYAYLYFVIFIVCGSFFTLNLFIGVIIDNFNMLKKKYEGGVLEMFLTESQKHYYTAMKKLGRKKPQKVIRRPLNQFLAMFYDLSNSRRFEIAIFILIFLNMVTMAIEHYDQPHAIFFVLEVSNAFFTTVFGLEALVKIVGLRHHYFTVPWNVFDFLLVLASILGILMEDIMIDFPVSPTLLRVVRVFRIGRILRLIKAAKGIRKLLFALVVSLPALFNIGALLSLITFIYAIIGMSIFGHVKQQGALDDIVNFETFGRSMQLLFRLMTSAGWNDVLESLMIQPPDCNPQTHPSPNGDCGYPLLAITYFTSFIIINYMIVINMYIAIILENFNQAHQEEEIGIVEDDLEMFYIRWSKYDPHATQFIRFNQLSDFIASLDPPLGISKPNVVALVSFNLPIARGNKIHCLDILHALVKHVLGHVEETDDFKKLQDQMDVKFKKQFPTRKELEIVSSTRIWKKQDKAARIIQKTYLDYVKRRREREREAMDLEDEVTQTSSPGGWQGRLSAFLHVHRGSRASSRKSSRASDASDLSELGGPWLNLPLLLIGGTQVTHEREDPEMRGDICITVSEPSPDNPREYDPEDKRILSLSPPNFLTPQPLSRRRSFSILPRRGSAKERGAALHTPELLRRRSARERPTRFKESPPVLREKRKSFKATQKQGTNETISILAEQVASSKINILLTKPAAPVPSAAAENSESPPALQSPAPVPPTEPSTSNLSSSPSMEIIEKRRAAFRNGSDSTIVHVLVHRESEENKVDEKGS</sequence>
<dbReference type="EMBL" id="JAWJWF010000052">
    <property type="protein sequence ID" value="KAK6617174.1"/>
    <property type="molecule type" value="Genomic_DNA"/>
</dbReference>
<feature type="compositionally biased region" description="Basic and acidic residues" evidence="13">
    <location>
        <begin position="2312"/>
        <end position="2340"/>
    </location>
</feature>
<dbReference type="Pfam" id="PF00520">
    <property type="entry name" value="Ion_trans"/>
    <property type="match status" value="4"/>
</dbReference>
<feature type="compositionally biased region" description="Low complexity" evidence="13">
    <location>
        <begin position="2412"/>
        <end position="2422"/>
    </location>
</feature>
<feature type="transmembrane region" description="Helical" evidence="12">
    <location>
        <begin position="1701"/>
        <end position="1725"/>
    </location>
</feature>
<dbReference type="InterPro" id="IPR005821">
    <property type="entry name" value="Ion_trans_dom"/>
</dbReference>
<keyword evidence="2 12" id="KW-0813">Transport</keyword>
<feature type="transmembrane region" description="Helical" evidence="12">
    <location>
        <begin position="2000"/>
        <end position="2026"/>
    </location>
</feature>
<feature type="region of interest" description="Disordered" evidence="13">
    <location>
        <begin position="2389"/>
        <end position="2439"/>
    </location>
</feature>
<keyword evidence="17" id="KW-1185">Reference proteome</keyword>
<evidence type="ECO:0000256" key="13">
    <source>
        <dbReference type="SAM" id="MobiDB-lite"/>
    </source>
</evidence>
<accession>A0ABR1ADJ7</accession>
<dbReference type="SUPFAM" id="SSF81324">
    <property type="entry name" value="Voltage-gated potassium channels"/>
    <property type="match status" value="4"/>
</dbReference>
<evidence type="ECO:0000256" key="2">
    <source>
        <dbReference type="ARBA" id="ARBA00022448"/>
    </source>
</evidence>
<evidence type="ECO:0000256" key="11">
    <source>
        <dbReference type="ARBA" id="ARBA00023303"/>
    </source>
</evidence>
<evidence type="ECO:0000259" key="14">
    <source>
        <dbReference type="Pfam" id="PF00520"/>
    </source>
</evidence>
<feature type="domain" description="Ion transport" evidence="14">
    <location>
        <begin position="145"/>
        <end position="421"/>
    </location>
</feature>
<dbReference type="PANTHER" id="PTHR10037:SF62">
    <property type="entry name" value="SODIUM CHANNEL PROTEIN 60E"/>
    <property type="match status" value="1"/>
</dbReference>
<evidence type="ECO:0000256" key="8">
    <source>
        <dbReference type="ARBA" id="ARBA00023065"/>
    </source>
</evidence>
<keyword evidence="11 12" id="KW-0407">Ion channel</keyword>
<dbReference type="Gene3D" id="1.20.120.350">
    <property type="entry name" value="Voltage-gated potassium channels. Chain C"/>
    <property type="match status" value="4"/>
</dbReference>
<dbReference type="PRINTS" id="PR00170">
    <property type="entry name" value="NACHANNEL"/>
</dbReference>
<feature type="domain" description="Voltage-dependent L-type calcium channel IQ-associated" evidence="15">
    <location>
        <begin position="2048"/>
        <end position="2086"/>
    </location>
</feature>
<feature type="domain" description="Ion transport" evidence="14">
    <location>
        <begin position="1468"/>
        <end position="1734"/>
    </location>
</feature>
<evidence type="ECO:0000256" key="7">
    <source>
        <dbReference type="ARBA" id="ARBA00022989"/>
    </source>
</evidence>
<keyword evidence="9 12" id="KW-0472">Membrane</keyword>
<evidence type="ECO:0000313" key="17">
    <source>
        <dbReference type="Proteomes" id="UP001359485"/>
    </source>
</evidence>
<feature type="region of interest" description="Disordered" evidence="13">
    <location>
        <begin position="474"/>
        <end position="538"/>
    </location>
</feature>
<feature type="compositionally biased region" description="Basic and acidic residues" evidence="13">
    <location>
        <begin position="2273"/>
        <end position="2284"/>
    </location>
</feature>
<feature type="compositionally biased region" description="Low complexity" evidence="13">
    <location>
        <begin position="2389"/>
        <end position="2404"/>
    </location>
</feature>
<evidence type="ECO:0000256" key="12">
    <source>
        <dbReference type="RuleBase" id="RU361132"/>
    </source>
</evidence>
<feature type="domain" description="Ion transport" evidence="14">
    <location>
        <begin position="1785"/>
        <end position="2036"/>
    </location>
</feature>
<keyword evidence="12" id="KW-0739">Sodium transport</keyword>
<feature type="transmembrane region" description="Helical" evidence="12">
    <location>
        <begin position="1583"/>
        <end position="1609"/>
    </location>
</feature>
<dbReference type="InterPro" id="IPR031649">
    <property type="entry name" value="GPHH_dom"/>
</dbReference>
<feature type="region of interest" description="Disordered" evidence="13">
    <location>
        <begin position="1"/>
        <end position="37"/>
    </location>
</feature>
<feature type="domain" description="Ion transport" evidence="14">
    <location>
        <begin position="666"/>
        <end position="897"/>
    </location>
</feature>
<dbReference type="Proteomes" id="UP001359485">
    <property type="component" value="Unassembled WGS sequence"/>
</dbReference>
<feature type="compositionally biased region" description="Polar residues" evidence="13">
    <location>
        <begin position="1218"/>
        <end position="1235"/>
    </location>
</feature>
<dbReference type="InterPro" id="IPR043203">
    <property type="entry name" value="VGCC_Ca_Na"/>
</dbReference>
<keyword evidence="12" id="KW-0915">Sodium</keyword>
<keyword evidence="10" id="KW-1015">Disulfide bond</keyword>
<evidence type="ECO:0000256" key="1">
    <source>
        <dbReference type="ARBA" id="ARBA00004651"/>
    </source>
</evidence>
<dbReference type="Gene3D" id="1.10.238.10">
    <property type="entry name" value="EF-hand"/>
    <property type="match status" value="1"/>
</dbReference>
<comment type="subcellular location">
    <subcellularLocation>
        <location evidence="1 12">Cell membrane</location>
        <topology evidence="1 12">Multi-pass membrane protein</topology>
    </subcellularLocation>
</comment>
<evidence type="ECO:0000256" key="3">
    <source>
        <dbReference type="ARBA" id="ARBA00022475"/>
    </source>
</evidence>
<name>A0ABR1ADJ7_POLSC</name>
<comment type="caution">
    <text evidence="12">Lacks conserved residue(s) required for the propagation of feature annotation.</text>
</comment>
<gene>
    <name evidence="16" type="ORF">RUM44_005505</name>
</gene>
<feature type="compositionally biased region" description="Basic and acidic residues" evidence="13">
    <location>
        <begin position="483"/>
        <end position="499"/>
    </location>
</feature>
<evidence type="ECO:0000313" key="16">
    <source>
        <dbReference type="EMBL" id="KAK6617174.1"/>
    </source>
</evidence>
<keyword evidence="6 12" id="KW-0851">Voltage-gated channel</keyword>
<keyword evidence="3" id="KW-1003">Cell membrane</keyword>
<protein>
    <recommendedName>
        <fullName evidence="12">Sodium channel protein</fullName>
    </recommendedName>
</protein>
<feature type="transmembrane region" description="Helical" evidence="12">
    <location>
        <begin position="1813"/>
        <end position="1834"/>
    </location>
</feature>
<comment type="similarity">
    <text evidence="12">Belongs to the sodium channel (TC 1.A.1.10) family.</text>
</comment>